<dbReference type="SUPFAM" id="SSF46689">
    <property type="entry name" value="Homeodomain-like"/>
    <property type="match status" value="1"/>
</dbReference>
<keyword evidence="1" id="KW-0805">Transcription regulation</keyword>
<dbReference type="PANTHER" id="PTHR30055">
    <property type="entry name" value="HTH-TYPE TRANSCRIPTIONAL REGULATOR RUTR"/>
    <property type="match status" value="1"/>
</dbReference>
<proteinExistence type="predicted"/>
<reference evidence="6 7" key="1">
    <citation type="submission" date="2023-06" db="EMBL/GenBank/DDBJ databases">
        <title>Cellulomonas sp. MW4 Whole genome sequence.</title>
        <authorList>
            <person name="Park S."/>
        </authorList>
    </citation>
    <scope>NUCLEOTIDE SEQUENCE [LARGE SCALE GENOMIC DNA]</scope>
    <source>
        <strain evidence="6 7">MW4</strain>
    </source>
</reference>
<feature type="domain" description="HTH tetR-type" evidence="5">
    <location>
        <begin position="1"/>
        <end position="61"/>
    </location>
</feature>
<keyword evidence="7" id="KW-1185">Reference proteome</keyword>
<evidence type="ECO:0000313" key="6">
    <source>
        <dbReference type="EMBL" id="MDM7854896.1"/>
    </source>
</evidence>
<protein>
    <submittedName>
        <fullName evidence="6">TetR family transcriptional regulator</fullName>
    </submittedName>
</protein>
<evidence type="ECO:0000256" key="4">
    <source>
        <dbReference type="PROSITE-ProRule" id="PRU00335"/>
    </source>
</evidence>
<dbReference type="InterPro" id="IPR009057">
    <property type="entry name" value="Homeodomain-like_sf"/>
</dbReference>
<accession>A0ABT7SFJ3</accession>
<dbReference type="RefSeq" id="WP_289454717.1">
    <property type="nucleotide sequence ID" value="NZ_JAUCGQ010000001.1"/>
</dbReference>
<evidence type="ECO:0000259" key="5">
    <source>
        <dbReference type="PROSITE" id="PS50977"/>
    </source>
</evidence>
<dbReference type="Proteomes" id="UP001529338">
    <property type="component" value="Unassembled WGS sequence"/>
</dbReference>
<evidence type="ECO:0000256" key="2">
    <source>
        <dbReference type="ARBA" id="ARBA00023125"/>
    </source>
</evidence>
<name>A0ABT7SFJ3_9CELL</name>
<dbReference type="PROSITE" id="PS50977">
    <property type="entry name" value="HTH_TETR_2"/>
    <property type="match status" value="1"/>
</dbReference>
<keyword evidence="3" id="KW-0804">Transcription</keyword>
<dbReference type="PRINTS" id="PR00455">
    <property type="entry name" value="HTHTETR"/>
</dbReference>
<dbReference type="InterPro" id="IPR050109">
    <property type="entry name" value="HTH-type_TetR-like_transc_reg"/>
</dbReference>
<keyword evidence="2 4" id="KW-0238">DNA-binding</keyword>
<organism evidence="6 7">
    <name type="scientific">Cellulomonas alba</name>
    <dbReference type="NCBI Taxonomy" id="3053467"/>
    <lineage>
        <taxon>Bacteria</taxon>
        <taxon>Bacillati</taxon>
        <taxon>Actinomycetota</taxon>
        <taxon>Actinomycetes</taxon>
        <taxon>Micrococcales</taxon>
        <taxon>Cellulomonadaceae</taxon>
        <taxon>Cellulomonas</taxon>
    </lineage>
</organism>
<feature type="DNA-binding region" description="H-T-H motif" evidence="4">
    <location>
        <begin position="24"/>
        <end position="43"/>
    </location>
</feature>
<dbReference type="InterPro" id="IPR001647">
    <property type="entry name" value="HTH_TetR"/>
</dbReference>
<sequence>MKTRDKLLAAAADALAAEGVSAISGRSIAARAGVNQALVFYHFESVADLLAAAVRWSVDESVADYRRRLADVSTLSELLALGDTLQAVERDRGNVAQMAQVMAGAQQEPRLAEAARYAIDAWAAEVEAVIARVLETSPLGGLLDAAGAARAVTAAFIGLQLYEGVDPAGARSATDALRVLGVVAETVDGLGPVATRALRARVRRKVTRAGRA</sequence>
<comment type="caution">
    <text evidence="6">The sequence shown here is derived from an EMBL/GenBank/DDBJ whole genome shotgun (WGS) entry which is preliminary data.</text>
</comment>
<evidence type="ECO:0000256" key="3">
    <source>
        <dbReference type="ARBA" id="ARBA00023163"/>
    </source>
</evidence>
<evidence type="ECO:0000256" key="1">
    <source>
        <dbReference type="ARBA" id="ARBA00023015"/>
    </source>
</evidence>
<dbReference type="EMBL" id="JAUCGQ010000001">
    <property type="protein sequence ID" value="MDM7854896.1"/>
    <property type="molecule type" value="Genomic_DNA"/>
</dbReference>
<evidence type="ECO:0000313" key="7">
    <source>
        <dbReference type="Proteomes" id="UP001529338"/>
    </source>
</evidence>
<gene>
    <name evidence="6" type="ORF">QRT04_08135</name>
</gene>
<dbReference type="Pfam" id="PF00440">
    <property type="entry name" value="TetR_N"/>
    <property type="match status" value="1"/>
</dbReference>
<dbReference type="Gene3D" id="1.10.357.10">
    <property type="entry name" value="Tetracycline Repressor, domain 2"/>
    <property type="match status" value="1"/>
</dbReference>
<dbReference type="PANTHER" id="PTHR30055:SF234">
    <property type="entry name" value="HTH-TYPE TRANSCRIPTIONAL REGULATOR BETI"/>
    <property type="match status" value="1"/>
</dbReference>